<accession>A0A7J6SS07</accession>
<dbReference type="EMBL" id="JABANO010016095">
    <property type="protein sequence ID" value="KAF4735744.1"/>
    <property type="molecule type" value="Genomic_DNA"/>
</dbReference>
<protein>
    <submittedName>
        <fullName evidence="1">Uncharacterized protein</fullName>
    </submittedName>
</protein>
<feature type="non-terminal residue" evidence="1">
    <location>
        <position position="1"/>
    </location>
</feature>
<evidence type="ECO:0000313" key="1">
    <source>
        <dbReference type="EMBL" id="KAF4735744.1"/>
    </source>
</evidence>
<name>A0A7J6SS07_PEROL</name>
<keyword evidence="2" id="KW-1185">Reference proteome</keyword>
<proteinExistence type="predicted"/>
<organism evidence="1 2">
    <name type="scientific">Perkinsus olseni</name>
    <name type="common">Perkinsus atlanticus</name>
    <dbReference type="NCBI Taxonomy" id="32597"/>
    <lineage>
        <taxon>Eukaryota</taxon>
        <taxon>Sar</taxon>
        <taxon>Alveolata</taxon>
        <taxon>Perkinsozoa</taxon>
        <taxon>Perkinsea</taxon>
        <taxon>Perkinsida</taxon>
        <taxon>Perkinsidae</taxon>
        <taxon>Perkinsus</taxon>
    </lineage>
</organism>
<dbReference type="AlphaFoldDB" id="A0A7J6SS07"/>
<comment type="caution">
    <text evidence="1">The sequence shown here is derived from an EMBL/GenBank/DDBJ whole genome shotgun (WGS) entry which is preliminary data.</text>
</comment>
<reference evidence="1 2" key="1">
    <citation type="submission" date="2020-04" db="EMBL/GenBank/DDBJ databases">
        <title>Perkinsus olseni comparative genomics.</title>
        <authorList>
            <person name="Bogema D.R."/>
        </authorList>
    </citation>
    <scope>NUCLEOTIDE SEQUENCE [LARGE SCALE GENOMIC DNA]</scope>
    <source>
        <strain evidence="1 2">ATCC PRA-207</strain>
    </source>
</reference>
<sequence length="161" mass="18195">SIACPKTRDQNAFTAGFNLITDSRSSMGKLHSLGDHTEKADKNYWFMYTDPPDNTGSDPLRNIDQSTFAHILDRVPEFEGYLNTDENDMSKLSIVVEGMKDFCPLLKAAVKKMFDTFPNMCQAYSIIAKEAVDVARDEEWNFRDRDTGKAIYKPSFDGNAC</sequence>
<dbReference type="Proteomes" id="UP000553632">
    <property type="component" value="Unassembled WGS sequence"/>
</dbReference>
<evidence type="ECO:0000313" key="2">
    <source>
        <dbReference type="Proteomes" id="UP000553632"/>
    </source>
</evidence>
<feature type="non-terminal residue" evidence="1">
    <location>
        <position position="161"/>
    </location>
</feature>
<gene>
    <name evidence="1" type="ORF">FOZ63_015250</name>
</gene>